<evidence type="ECO:0000313" key="5">
    <source>
        <dbReference type="Proteomes" id="UP000238479"/>
    </source>
</evidence>
<dbReference type="OrthoDB" id="1225588at2759"/>
<feature type="compositionally biased region" description="Basic and acidic residues" evidence="2">
    <location>
        <begin position="273"/>
        <end position="283"/>
    </location>
</feature>
<dbReference type="PANTHER" id="PTHR45023">
    <property type="match status" value="1"/>
</dbReference>
<gene>
    <name evidence="4" type="ORF">RchiOBHm_Chr7g0200361</name>
</gene>
<feature type="region of interest" description="Disordered" evidence="2">
    <location>
        <begin position="261"/>
        <end position="283"/>
    </location>
</feature>
<evidence type="ECO:0000313" key="4">
    <source>
        <dbReference type="EMBL" id="PRQ17933.1"/>
    </source>
</evidence>
<reference evidence="4 5" key="1">
    <citation type="journal article" date="2018" name="Nat. Genet.">
        <title>The Rosa genome provides new insights in the design of modern roses.</title>
        <authorList>
            <person name="Bendahmane M."/>
        </authorList>
    </citation>
    <scope>NUCLEOTIDE SEQUENCE [LARGE SCALE GENOMIC DNA]</scope>
    <source>
        <strain evidence="5">cv. Old Blush</strain>
    </source>
</reference>
<dbReference type="EMBL" id="PDCK01000045">
    <property type="protein sequence ID" value="PRQ17933.1"/>
    <property type="molecule type" value="Genomic_DNA"/>
</dbReference>
<feature type="region of interest" description="Disordered" evidence="2">
    <location>
        <begin position="128"/>
        <end position="184"/>
    </location>
</feature>
<evidence type="ECO:0000256" key="1">
    <source>
        <dbReference type="SAM" id="Coils"/>
    </source>
</evidence>
<dbReference type="Pfam" id="PF14303">
    <property type="entry name" value="NAM-associated"/>
    <property type="match status" value="1"/>
</dbReference>
<dbReference type="InterPro" id="IPR029466">
    <property type="entry name" value="NAM-associated_C"/>
</dbReference>
<organism evidence="4 5">
    <name type="scientific">Rosa chinensis</name>
    <name type="common">China rose</name>
    <dbReference type="NCBI Taxonomy" id="74649"/>
    <lineage>
        <taxon>Eukaryota</taxon>
        <taxon>Viridiplantae</taxon>
        <taxon>Streptophyta</taxon>
        <taxon>Embryophyta</taxon>
        <taxon>Tracheophyta</taxon>
        <taxon>Spermatophyta</taxon>
        <taxon>Magnoliopsida</taxon>
        <taxon>eudicotyledons</taxon>
        <taxon>Gunneridae</taxon>
        <taxon>Pentapetalae</taxon>
        <taxon>rosids</taxon>
        <taxon>fabids</taxon>
        <taxon>Rosales</taxon>
        <taxon>Rosaceae</taxon>
        <taxon>Rosoideae</taxon>
        <taxon>Rosoideae incertae sedis</taxon>
        <taxon>Rosa</taxon>
    </lineage>
</organism>
<dbReference type="OMA" id="TEDILLC"/>
<keyword evidence="1" id="KW-0175">Coiled coil</keyword>
<keyword evidence="5" id="KW-1185">Reference proteome</keyword>
<comment type="caution">
    <text evidence="4">The sequence shown here is derived from an EMBL/GenBank/DDBJ whole genome shotgun (WGS) entry which is preliminary data.</text>
</comment>
<evidence type="ECO:0000256" key="2">
    <source>
        <dbReference type="SAM" id="MobiDB-lite"/>
    </source>
</evidence>
<accession>A0A2P6P7M2</accession>
<feature type="coiled-coil region" evidence="1">
    <location>
        <begin position="212"/>
        <end position="248"/>
    </location>
</feature>
<dbReference type="Proteomes" id="UP000238479">
    <property type="component" value="Chromosome 7"/>
</dbReference>
<protein>
    <submittedName>
        <fullName evidence="4">Putative No apical meristem-associated domain-containing protein</fullName>
    </submittedName>
</protein>
<dbReference type="PANTHER" id="PTHR45023:SF4">
    <property type="entry name" value="GLYCINE-RICH PROTEIN-RELATED"/>
    <property type="match status" value="1"/>
</dbReference>
<feature type="compositionally biased region" description="Basic and acidic residues" evidence="2">
    <location>
        <begin position="164"/>
        <end position="184"/>
    </location>
</feature>
<dbReference type="Gramene" id="PRQ17933">
    <property type="protein sequence ID" value="PRQ17933"/>
    <property type="gene ID" value="RchiOBHm_Chr7g0200361"/>
</dbReference>
<dbReference type="AlphaFoldDB" id="A0A2P6P7M2"/>
<sequence>MSNSKSGTKWAIDEEVQLCKSWATITSCGSVGKDQDAKHLWRNIHAHYEQNWEGDPDEVRSHQALESRWKNFKKNLASWHDAVSKAEHYYESGLNNMDKLYQTHMYYKRANKGKGFTHTHCWEVVKDHPKFKDPPKEVTQPSQIVDDSPIQSTDNDEECIAEPSDERPPGRKAQKRDAKLKGKISEKQDRYIQAMENIAFNSEASREATRIRDEENRKHIEWQQQMEVEKQQLELQKVQLEIQKEENWVMAKDTSIMTPESKAWWKKRKKAIRDKTSDDWEGL</sequence>
<feature type="compositionally biased region" description="Polar residues" evidence="2">
    <location>
        <begin position="139"/>
        <end position="153"/>
    </location>
</feature>
<evidence type="ECO:0000259" key="3">
    <source>
        <dbReference type="Pfam" id="PF14303"/>
    </source>
</evidence>
<feature type="domain" description="No apical meristem-associated C-terminal" evidence="3">
    <location>
        <begin position="114"/>
        <end position="272"/>
    </location>
</feature>
<name>A0A2P6P7M2_ROSCH</name>
<proteinExistence type="predicted"/>
<dbReference type="STRING" id="74649.A0A2P6P7M2"/>